<sequence length="254" mass="29329">MEIEDLVDQPNRRHCIRLDPMYEDGTWFKLSHAITKAILRMLHNLLDKPYERYSYMPRHEKDLWHRTFAVTRVHLGPPPYNECSQHFRQVCRYPVLAAHAKKAGGIPPDFLELLEIRHTNKKTGVIQDPEIREKIEICKKRKEDKIVELSQFNPDGSIFSNEIPREEINDVVLSEIQKVKGRFVGLGGLPSQESSSSSYYAPSANYKADIDKLSLTIRERDEEVAELKAANQSTQQELSDLKAVLKTALPNFFK</sequence>
<gene>
    <name evidence="2" type="ORF">EUTSA_v10003481mg</name>
</gene>
<dbReference type="KEGG" id="eus:EUTSA_v10003481mg"/>
<dbReference type="AlphaFoldDB" id="V4LPX4"/>
<keyword evidence="3" id="KW-1185">Reference proteome</keyword>
<proteinExistence type="predicted"/>
<accession>V4LPX4</accession>
<name>V4LPX4_EUTSA</name>
<evidence type="ECO:0000256" key="1">
    <source>
        <dbReference type="SAM" id="Coils"/>
    </source>
</evidence>
<organism evidence="2 3">
    <name type="scientific">Eutrema salsugineum</name>
    <name type="common">Saltwater cress</name>
    <name type="synonym">Sisymbrium salsugineum</name>
    <dbReference type="NCBI Taxonomy" id="72664"/>
    <lineage>
        <taxon>Eukaryota</taxon>
        <taxon>Viridiplantae</taxon>
        <taxon>Streptophyta</taxon>
        <taxon>Embryophyta</taxon>
        <taxon>Tracheophyta</taxon>
        <taxon>Spermatophyta</taxon>
        <taxon>Magnoliopsida</taxon>
        <taxon>eudicotyledons</taxon>
        <taxon>Gunneridae</taxon>
        <taxon>Pentapetalae</taxon>
        <taxon>rosids</taxon>
        <taxon>malvids</taxon>
        <taxon>Brassicales</taxon>
        <taxon>Brassicaceae</taxon>
        <taxon>Eutremeae</taxon>
        <taxon>Eutrema</taxon>
    </lineage>
</organism>
<dbReference type="OMA" id="KPYERYS"/>
<dbReference type="EMBL" id="KI517447">
    <property type="protein sequence ID" value="ESQ44502.1"/>
    <property type="molecule type" value="Genomic_DNA"/>
</dbReference>
<evidence type="ECO:0000313" key="3">
    <source>
        <dbReference type="Proteomes" id="UP000030689"/>
    </source>
</evidence>
<feature type="coiled-coil region" evidence="1">
    <location>
        <begin position="210"/>
        <end position="244"/>
    </location>
</feature>
<protein>
    <submittedName>
        <fullName evidence="2">Uncharacterized protein</fullName>
    </submittedName>
</protein>
<reference evidence="2 3" key="1">
    <citation type="journal article" date="2013" name="Front. Plant Sci.">
        <title>The Reference Genome of the Halophytic Plant Eutrema salsugineum.</title>
        <authorList>
            <person name="Yang R."/>
            <person name="Jarvis D.E."/>
            <person name="Chen H."/>
            <person name="Beilstein M.A."/>
            <person name="Grimwood J."/>
            <person name="Jenkins J."/>
            <person name="Shu S."/>
            <person name="Prochnik S."/>
            <person name="Xin M."/>
            <person name="Ma C."/>
            <person name="Schmutz J."/>
            <person name="Wing R.A."/>
            <person name="Mitchell-Olds T."/>
            <person name="Schumaker K.S."/>
            <person name="Wang X."/>
        </authorList>
    </citation>
    <scope>NUCLEOTIDE SEQUENCE [LARGE SCALE GENOMIC DNA]</scope>
</reference>
<dbReference type="Proteomes" id="UP000030689">
    <property type="component" value="Unassembled WGS sequence"/>
</dbReference>
<evidence type="ECO:0000313" key="2">
    <source>
        <dbReference type="EMBL" id="ESQ44502.1"/>
    </source>
</evidence>
<keyword evidence="1" id="KW-0175">Coiled coil</keyword>
<dbReference type="Gramene" id="ESQ44502">
    <property type="protein sequence ID" value="ESQ44502"/>
    <property type="gene ID" value="EUTSA_v10003481mg"/>
</dbReference>